<dbReference type="GO" id="GO:0003676">
    <property type="term" value="F:nucleic acid binding"/>
    <property type="evidence" value="ECO:0007669"/>
    <property type="project" value="InterPro"/>
</dbReference>
<sequence>MADLPLKYEKNPKYLGFTLDLEFTSNRLVEALELKNPKSIWTLFDSRNAIQHLSNWSRVGDKTATFILNKLKQVSSSCDVHFQWIHSQVDVWGNEETDALAKEDAIEALATSNNLTYLELYSAGKHIDKKTWLVPLGSYLVSS</sequence>
<dbReference type="InterPro" id="IPR036397">
    <property type="entry name" value="RNaseH_sf"/>
</dbReference>
<name>A0A8X6UNL2_TRICX</name>
<proteinExistence type="predicted"/>
<accession>A0A8X6UNL2</accession>
<comment type="caution">
    <text evidence="1">The sequence shown here is derived from an EMBL/GenBank/DDBJ whole genome shotgun (WGS) entry which is preliminary data.</text>
</comment>
<evidence type="ECO:0000313" key="2">
    <source>
        <dbReference type="Proteomes" id="UP000887159"/>
    </source>
</evidence>
<dbReference type="Gene3D" id="3.30.420.10">
    <property type="entry name" value="Ribonuclease H-like superfamily/Ribonuclease H"/>
    <property type="match status" value="1"/>
</dbReference>
<dbReference type="AlphaFoldDB" id="A0A8X6UNL2"/>
<keyword evidence="2" id="KW-1185">Reference proteome</keyword>
<reference evidence="1" key="1">
    <citation type="submission" date="2020-08" db="EMBL/GenBank/DDBJ databases">
        <title>Multicomponent nature underlies the extraordinary mechanical properties of spider dragline silk.</title>
        <authorList>
            <person name="Kono N."/>
            <person name="Nakamura H."/>
            <person name="Mori M."/>
            <person name="Yoshida Y."/>
            <person name="Ohtoshi R."/>
            <person name="Malay A.D."/>
            <person name="Moran D.A.P."/>
            <person name="Tomita M."/>
            <person name="Numata K."/>
            <person name="Arakawa K."/>
        </authorList>
    </citation>
    <scope>NUCLEOTIDE SEQUENCE</scope>
</reference>
<gene>
    <name evidence="1" type="primary">NCL1_53505</name>
    <name evidence="1" type="ORF">TNCV_2341851</name>
</gene>
<dbReference type="SUPFAM" id="SSF53098">
    <property type="entry name" value="Ribonuclease H-like"/>
    <property type="match status" value="1"/>
</dbReference>
<dbReference type="EMBL" id="BMAU01021003">
    <property type="protein sequence ID" value="GFX86116.1"/>
    <property type="molecule type" value="Genomic_DNA"/>
</dbReference>
<protein>
    <submittedName>
        <fullName evidence="1">RNase H domain-containing protein</fullName>
    </submittedName>
</protein>
<dbReference type="InterPro" id="IPR012337">
    <property type="entry name" value="RNaseH-like_sf"/>
</dbReference>
<dbReference type="Proteomes" id="UP000887159">
    <property type="component" value="Unassembled WGS sequence"/>
</dbReference>
<evidence type="ECO:0000313" key="1">
    <source>
        <dbReference type="EMBL" id="GFX86116.1"/>
    </source>
</evidence>
<organism evidence="1 2">
    <name type="scientific">Trichonephila clavipes</name>
    <name type="common">Golden silk orbweaver</name>
    <name type="synonym">Nephila clavipes</name>
    <dbReference type="NCBI Taxonomy" id="2585209"/>
    <lineage>
        <taxon>Eukaryota</taxon>
        <taxon>Metazoa</taxon>
        <taxon>Ecdysozoa</taxon>
        <taxon>Arthropoda</taxon>
        <taxon>Chelicerata</taxon>
        <taxon>Arachnida</taxon>
        <taxon>Araneae</taxon>
        <taxon>Araneomorphae</taxon>
        <taxon>Entelegynae</taxon>
        <taxon>Araneoidea</taxon>
        <taxon>Nephilidae</taxon>
        <taxon>Trichonephila</taxon>
    </lineage>
</organism>